<feature type="region of interest" description="Disordered" evidence="1">
    <location>
        <begin position="22"/>
        <end position="137"/>
    </location>
</feature>
<dbReference type="EMBL" id="JAPUFD010000010">
    <property type="protein sequence ID" value="MDI1489681.1"/>
    <property type="molecule type" value="Genomic_DNA"/>
</dbReference>
<accession>A0AA43QNE8</accession>
<evidence type="ECO:0000313" key="3">
    <source>
        <dbReference type="Proteomes" id="UP001161017"/>
    </source>
</evidence>
<organism evidence="2 3">
    <name type="scientific">Ramalina farinacea</name>
    <dbReference type="NCBI Taxonomy" id="258253"/>
    <lineage>
        <taxon>Eukaryota</taxon>
        <taxon>Fungi</taxon>
        <taxon>Dikarya</taxon>
        <taxon>Ascomycota</taxon>
        <taxon>Pezizomycotina</taxon>
        <taxon>Lecanoromycetes</taxon>
        <taxon>OSLEUM clade</taxon>
        <taxon>Lecanoromycetidae</taxon>
        <taxon>Lecanorales</taxon>
        <taxon>Lecanorineae</taxon>
        <taxon>Ramalinaceae</taxon>
        <taxon>Ramalina</taxon>
    </lineage>
</organism>
<dbReference type="PANTHER" id="PTHR42090">
    <property type="match status" value="1"/>
</dbReference>
<dbReference type="Proteomes" id="UP001161017">
    <property type="component" value="Unassembled WGS sequence"/>
</dbReference>
<feature type="compositionally biased region" description="Polar residues" evidence="1">
    <location>
        <begin position="53"/>
        <end position="62"/>
    </location>
</feature>
<comment type="caution">
    <text evidence="2">The sequence shown here is derived from an EMBL/GenBank/DDBJ whole genome shotgun (WGS) entry which is preliminary data.</text>
</comment>
<sequence length="137" mass="14795">MSPFLLRSPLAPLLRRAALTPRSYLHYPSPRALTTSQRHTYPRKDSQDKDSINTEATEYSKSASDDEGARQQDAAFDPNITDPQEQKDVAGKDTGGKNNPLDVSPANPEVNKGTKETAPGAESSPGGRGESVGVEMR</sequence>
<name>A0AA43QNE8_9LECA</name>
<proteinExistence type="predicted"/>
<evidence type="ECO:0000256" key="1">
    <source>
        <dbReference type="SAM" id="MobiDB-lite"/>
    </source>
</evidence>
<dbReference type="PANTHER" id="PTHR42090:SF1">
    <property type="match status" value="1"/>
</dbReference>
<gene>
    <name evidence="2" type="ORF">OHK93_000879</name>
</gene>
<feature type="compositionally biased region" description="Basic and acidic residues" evidence="1">
    <location>
        <begin position="42"/>
        <end position="52"/>
    </location>
</feature>
<protein>
    <submittedName>
        <fullName evidence="2">Uncharacterized protein</fullName>
    </submittedName>
</protein>
<keyword evidence="3" id="KW-1185">Reference proteome</keyword>
<evidence type="ECO:0000313" key="2">
    <source>
        <dbReference type="EMBL" id="MDI1489681.1"/>
    </source>
</evidence>
<reference evidence="2" key="1">
    <citation type="journal article" date="2023" name="Genome Biol. Evol.">
        <title>First Whole Genome Sequence and Flow Cytometry Genome Size Data for the Lichen-Forming Fungus Ramalina farinacea (Ascomycota).</title>
        <authorList>
            <person name="Llewellyn T."/>
            <person name="Mian S."/>
            <person name="Hill R."/>
            <person name="Leitch I.J."/>
            <person name="Gaya E."/>
        </authorList>
    </citation>
    <scope>NUCLEOTIDE SEQUENCE</scope>
    <source>
        <strain evidence="2">LIQ254RAFAR</strain>
    </source>
</reference>
<feature type="compositionally biased region" description="Basic and acidic residues" evidence="1">
    <location>
        <begin position="84"/>
        <end position="95"/>
    </location>
</feature>
<dbReference type="AlphaFoldDB" id="A0AA43QNE8"/>